<dbReference type="OrthoDB" id="3847604at2"/>
<dbReference type="PANTHER" id="PTHR40765:SF2">
    <property type="entry name" value="ESX-2 SECRETION SYSTEM ATPASE ECCB2"/>
    <property type="match status" value="1"/>
</dbReference>
<dbReference type="InterPro" id="IPR007795">
    <property type="entry name" value="T7SS_EccB"/>
</dbReference>
<keyword evidence="2" id="KW-0472">Membrane</keyword>
<dbReference type="EMBL" id="RQZG01000012">
    <property type="protein sequence ID" value="RRD04330.1"/>
    <property type="molecule type" value="Genomic_DNA"/>
</dbReference>
<dbReference type="NCBIfam" id="TIGR03919">
    <property type="entry name" value="T7SS_EccB"/>
    <property type="match status" value="1"/>
</dbReference>
<organism evidence="3 4">
    <name type="scientific">Arachnia propionica</name>
    <dbReference type="NCBI Taxonomy" id="1750"/>
    <lineage>
        <taxon>Bacteria</taxon>
        <taxon>Bacillati</taxon>
        <taxon>Actinomycetota</taxon>
        <taxon>Actinomycetes</taxon>
        <taxon>Propionibacteriales</taxon>
        <taxon>Propionibacteriaceae</taxon>
        <taxon>Arachnia</taxon>
    </lineage>
</organism>
<dbReference type="GO" id="GO:0005576">
    <property type="term" value="C:extracellular region"/>
    <property type="evidence" value="ECO:0007669"/>
    <property type="project" value="TreeGrafter"/>
</dbReference>
<evidence type="ECO:0000256" key="2">
    <source>
        <dbReference type="SAM" id="Phobius"/>
    </source>
</evidence>
<keyword evidence="2" id="KW-1133">Transmembrane helix</keyword>
<protein>
    <submittedName>
        <fullName evidence="3">Type VII secretion protein EccB</fullName>
    </submittedName>
</protein>
<dbReference type="Gene3D" id="3.30.2390.20">
    <property type="entry name" value="Type VII secretion system EccB, repeat 1 domain"/>
    <property type="match status" value="1"/>
</dbReference>
<feature type="transmembrane region" description="Helical" evidence="2">
    <location>
        <begin position="65"/>
        <end position="89"/>
    </location>
</feature>
<proteinExistence type="predicted"/>
<gene>
    <name evidence="3" type="primary">eccB</name>
    <name evidence="3" type="ORF">EII34_10900</name>
</gene>
<dbReference type="AlphaFoldDB" id="A0A3P1T4Q0"/>
<dbReference type="InterPro" id="IPR044857">
    <property type="entry name" value="T7SS_EccB_R1"/>
</dbReference>
<reference evidence="3 4" key="1">
    <citation type="submission" date="2018-11" db="EMBL/GenBank/DDBJ databases">
        <title>Genomes From Bacteria Associated with the Canine Oral Cavity: a Test Case for Automated Genome-Based Taxonomic Assignment.</title>
        <authorList>
            <person name="Coil D.A."/>
            <person name="Jospin G."/>
            <person name="Darling A.E."/>
            <person name="Wallis C."/>
            <person name="Davis I.J."/>
            <person name="Harris S."/>
            <person name="Eisen J.A."/>
            <person name="Holcombe L.J."/>
            <person name="O'Flynn C."/>
        </authorList>
    </citation>
    <scope>NUCLEOTIDE SEQUENCE [LARGE SCALE GENOMIC DNA]</scope>
    <source>
        <strain evidence="3 4">OH887_COT-365</strain>
    </source>
</reference>
<name>A0A3P1T4Q0_9ACTN</name>
<dbReference type="PANTHER" id="PTHR40765">
    <property type="entry name" value="ESX-2 SECRETION SYSTEM ATPASE ECCB2"/>
    <property type="match status" value="1"/>
</dbReference>
<evidence type="ECO:0000313" key="4">
    <source>
        <dbReference type="Proteomes" id="UP000280819"/>
    </source>
</evidence>
<evidence type="ECO:0000313" key="3">
    <source>
        <dbReference type="EMBL" id="RRD04330.1"/>
    </source>
</evidence>
<evidence type="ECO:0000256" key="1">
    <source>
        <dbReference type="SAM" id="MobiDB-lite"/>
    </source>
</evidence>
<keyword evidence="2" id="KW-0812">Transmembrane</keyword>
<comment type="caution">
    <text evidence="3">The sequence shown here is derived from an EMBL/GenBank/DDBJ whole genome shotgun (WGS) entry which is preliminary data.</text>
</comment>
<accession>A0A3P1T4Q0</accession>
<dbReference type="Pfam" id="PF05108">
    <property type="entry name" value="T7SS_ESX1_EccB"/>
    <property type="match status" value="1"/>
</dbReference>
<dbReference type="Proteomes" id="UP000280819">
    <property type="component" value="Unassembled WGS sequence"/>
</dbReference>
<sequence length="482" mass="49891">MGPRRRRGGRGGAAGAASPGRTGVGDPLMPSHKEILEAQKYNRQRLVTAFASGVPEGKEVEPRSAFAPMMVGVALVAVMLLVAVILGWLSPKLPRDWHNSTLIVVKGSGARYYSIDAVLHPVTNITSAKLLAERGRYQTSEVSADTIDGITRGAPIGLTGVPDDVPSAKDLRSDLWLSCPLTSGTHTWVADLPTGHVRRDAAVVSTEDQLHLVTDGVRHLIPQEHRTAVLLALGLETTPPVTVPASWLALFPPGSVLQPLSVPDAGQPAADMPPALSEAVVGSVVEVGDGAASRRYVITGAGRAAPLSQVAAKLYPSSAPLTASVSDMAGLEVEHAGLAPADWPTQIHDVVPPDAIPCASLSRDAAGEPLTLLGSMERNALAAALPGNGTVEEKLSSDRASSSVLGGSGALVRANAGGELGQVMLVSDLGLVHGLGNSPEESLSRLGYEQARIVDLPAEWTGLIPPGTTLDPEGAWATVGVR</sequence>
<feature type="region of interest" description="Disordered" evidence="1">
    <location>
        <begin position="1"/>
        <end position="29"/>
    </location>
</feature>